<dbReference type="Pfam" id="PF23840">
    <property type="entry name" value="Phage_tail_terminator"/>
    <property type="match status" value="1"/>
</dbReference>
<evidence type="ECO:0000313" key="2">
    <source>
        <dbReference type="Proteomes" id="UP000029273"/>
    </source>
</evidence>
<evidence type="ECO:0008006" key="3">
    <source>
        <dbReference type="Google" id="ProtNLM"/>
    </source>
</evidence>
<dbReference type="InterPro" id="IPR056912">
    <property type="entry name" value="Phage_JBD30_tail_term-like"/>
</dbReference>
<gene>
    <name evidence="1" type="ORF">Thpro_020504</name>
</gene>
<dbReference type="Proteomes" id="UP000029273">
    <property type="component" value="Unassembled WGS sequence"/>
</dbReference>
<accession>A0A1A6C895</accession>
<dbReference type="AlphaFoldDB" id="A0A1A6C895"/>
<keyword evidence="2" id="KW-1185">Reference proteome</keyword>
<sequence length="150" mass="16361">MSFAATYLDAETQIVALLQAAKIANVRTILTAGDLATVQENQQITPALHVIYNGESVPSASDMRGTYGSPQVVYQQWLVVIAVRNVKKIREGEGAREDAGPIMNAVIKALQGVQLSADFPRHLRRATPPKPKYTTGFAYFPLAFTLEVDT</sequence>
<comment type="caution">
    <text evidence="1">The sequence shown here is derived from an EMBL/GenBank/DDBJ whole genome shotgun (WGS) entry which is preliminary data.</text>
</comment>
<dbReference type="EMBL" id="JQSG02000001">
    <property type="protein sequence ID" value="OBS10788.1"/>
    <property type="molecule type" value="Genomic_DNA"/>
</dbReference>
<name>A0A1A6C895_9GAMM</name>
<evidence type="ECO:0000313" key="1">
    <source>
        <dbReference type="EMBL" id="OBS10788.1"/>
    </source>
</evidence>
<reference evidence="1 2" key="1">
    <citation type="journal article" date="2014" name="Genome Announc.">
        <title>Draft Genome Sequence of the Iron-Oxidizing, Acidophilic, and Halotolerant 'Thiobacillus prosperus' Type Strain DSM 5130.</title>
        <authorList>
            <person name="Ossandon F.J."/>
            <person name="Cardenas J.P."/>
            <person name="Corbett M."/>
            <person name="Quatrini R."/>
            <person name="Holmes D.S."/>
            <person name="Watkin E."/>
        </authorList>
    </citation>
    <scope>NUCLEOTIDE SEQUENCE [LARGE SCALE GENOMIC DNA]</scope>
    <source>
        <strain evidence="1 2">DSM 5130</strain>
    </source>
</reference>
<proteinExistence type="predicted"/>
<protein>
    <recommendedName>
        <fullName evidence="3">Phage protein</fullName>
    </recommendedName>
</protein>
<dbReference type="RefSeq" id="WP_038086439.1">
    <property type="nucleotide sequence ID" value="NZ_JQSG02000001.1"/>
</dbReference>
<organism evidence="1 2">
    <name type="scientific">Acidihalobacter prosperus</name>
    <dbReference type="NCBI Taxonomy" id="160660"/>
    <lineage>
        <taxon>Bacteria</taxon>
        <taxon>Pseudomonadati</taxon>
        <taxon>Pseudomonadota</taxon>
        <taxon>Gammaproteobacteria</taxon>
        <taxon>Chromatiales</taxon>
        <taxon>Ectothiorhodospiraceae</taxon>
        <taxon>Acidihalobacter</taxon>
    </lineage>
</organism>
<dbReference type="OrthoDB" id="8812168at2"/>